<dbReference type="SUPFAM" id="SSF48208">
    <property type="entry name" value="Six-hairpin glycosidases"/>
    <property type="match status" value="1"/>
</dbReference>
<feature type="chain" id="PRO_5039046995" evidence="2">
    <location>
        <begin position="35"/>
        <end position="1383"/>
    </location>
</feature>
<dbReference type="Gene3D" id="2.60.120.260">
    <property type="entry name" value="Galactose-binding domain-like"/>
    <property type="match status" value="2"/>
</dbReference>
<dbReference type="InterPro" id="IPR008928">
    <property type="entry name" value="6-hairpin_glycosidase_sf"/>
</dbReference>
<reference evidence="4 5" key="1">
    <citation type="submission" date="2009-01" db="EMBL/GenBank/DDBJ databases">
        <authorList>
            <person name="Fulton L."/>
            <person name="Clifton S."/>
            <person name="Fulton B."/>
            <person name="Xu J."/>
            <person name="Minx P."/>
            <person name="Pepin K.H."/>
            <person name="Johnson M."/>
            <person name="Bhonagiri V."/>
            <person name="Nash W.E."/>
            <person name="Mardis E.R."/>
            <person name="Wilson R.K."/>
        </authorList>
    </citation>
    <scope>NUCLEOTIDE SEQUENCE [LARGE SCALE GENOMIC DNA]</scope>
    <source>
        <strain evidence="4 5">DSM 5476</strain>
    </source>
</reference>
<evidence type="ECO:0000313" key="4">
    <source>
        <dbReference type="EMBL" id="EEG32066.1"/>
    </source>
</evidence>
<proteinExistence type="predicted"/>
<dbReference type="STRING" id="537013.CLOSTMETH_00292"/>
<dbReference type="InterPro" id="IPR008979">
    <property type="entry name" value="Galactose-bd-like_sf"/>
</dbReference>
<name>C0E8Z7_9FIRM</name>
<evidence type="ECO:0000259" key="3">
    <source>
        <dbReference type="PROSITE" id="PS50022"/>
    </source>
</evidence>
<dbReference type="InterPro" id="IPR054363">
    <property type="entry name" value="GH95_cat"/>
</dbReference>
<sequence length="1383" mass="152902">MKKKSNHLLRLFNKFAAALIACTMAATIAVPNIAAAENSAQATADAPRSTLAVSKTYPTQYKDWTEALLGGNGYIGIMVFGNPLDDTIIFNDRLFNMAADVNHPERSFDTVDPDIIEQIKQACVQGDFQTANDLANNVSNWQDGGEKNRHPGYEMKIKILGDGGEVSDYSRTCDYTTGEIAVNWTDNRGSWKRTAFVSRKDNVAVQQLTNPTGADRFDCSLQLTTDPQMNLGGVKFSDASTEEYLNIRAIYPNTNEEAGYEGVTRVLTDGEKTLSNGVLTIQNATYVTTLTRSAKYYTGCKGPDGWDKQQLQTDLGEIATDYDTLMQGQIETHKEIYDRVSLDLGASDEDRAKTNEELMAEQRESKTPILALYERIFYAGRYHYLSSSSEETPPDLLGIWTGDTNVGWSGFYHLDANLNLQIASGNIGNMPEAMAGYFNIVKSWTEDFKTNAKKLLNCDGVLAGGNTPGLNAGLISDIRNRYYPYQYVTGEESWLLYPFWEYYQITGDEEFLRNDLYPILKEVGYFYESFLTEKDKNGNYIFAGSISPESQPNCAATRGNSVVNNSTFDIAGAEFGLQTLLEVCDLLGIEESDEAHISAWQELYDHLPPYLVNNDGALCEWSWPSLTDATGYGHRHSSHMVGVWPYGTINQLDTPELYEAAQMALQRKDGAGMYEGAGHGILHGALNAAKLNNPKSVLNKLQWLLQKNFYYDSSLSTSHYDANNSDVFCTDVANTVPGIIMEMMLSSSSDSIELLPAVPDELGIGSITGLKAKNQTTVESLEWDLLGDKRTVTCTLLSDKDQTLTLIQNEGIVSAKAEGAELADVADSDTTKKLTLHKGQRATITLELTEKEMEDTTNLALGKPSKASYEESGYTADLAFDGDQGTRWSNDHENKATQQNGFLQVDLGQIYTVSSVHLYWEVAYGKQYKIQTSLDGETWEDAYIEQNSDGGLDKLNLGGINARYVRMQGVQPATGYGYSLYEFEVYGSSANLALGRPVKASDYSGPDREPELAVDGDTNTRWSCSQDESNWFQIDLGKLYDISKVNLLWEDAYAKRYKIQVSDDSEHWTDVYVEDNSDGGLDELTLSGAVGRYVRMQGVQRAGQWGYSLWEIEVYGSEVTEIPDTDKTILNRVIEYAQAQKEDPAFHKVITDVQQSFTAALDQAEKIQQNKLSTQEQVDAAWKTLMTEIHKLGFVQGNKDSLKTLVIVAQEIQTRLDDYIEAGKAQFLAALETAERTLDSGNAMQQDVDDASSTLIDTMVQLRLRADKKLLQQVLAAAEALDLSSYSEVSVEAFQAAYAQASAIAADESLSTDEQDQVDEAVNMLSEAIKNLSYNDRTSSNLSINGDSNTTATTANAKTGETAPIVATLILLTSAAFVLKKRR</sequence>
<organism evidence="4 5">
    <name type="scientific">[Clostridium] methylpentosum DSM 5476</name>
    <dbReference type="NCBI Taxonomy" id="537013"/>
    <lineage>
        <taxon>Bacteria</taxon>
        <taxon>Bacillati</taxon>
        <taxon>Bacillota</taxon>
        <taxon>Clostridia</taxon>
        <taxon>Eubacteriales</taxon>
        <taxon>Oscillospiraceae</taxon>
        <taxon>Oscillospiraceae incertae sedis</taxon>
    </lineage>
</organism>
<dbReference type="GO" id="GO:0005975">
    <property type="term" value="P:carbohydrate metabolic process"/>
    <property type="evidence" value="ECO:0007669"/>
    <property type="project" value="InterPro"/>
</dbReference>
<accession>C0E8Z7</accession>
<dbReference type="Pfam" id="PF14498">
    <property type="entry name" value="Glyco_hyd_65N_2"/>
    <property type="match status" value="1"/>
</dbReference>
<comment type="caution">
    <text evidence="4">The sequence shown here is derived from an EMBL/GenBank/DDBJ whole genome shotgun (WGS) entry which is preliminary data.</text>
</comment>
<dbReference type="eggNOG" id="COG2273">
    <property type="taxonomic scope" value="Bacteria"/>
</dbReference>
<dbReference type="Pfam" id="PF22124">
    <property type="entry name" value="Glyco_hydro_95_cat"/>
    <property type="match status" value="1"/>
</dbReference>
<dbReference type="InterPro" id="IPR049053">
    <property type="entry name" value="AFCA-like_C"/>
</dbReference>
<dbReference type="Proteomes" id="UP000003340">
    <property type="component" value="Unassembled WGS sequence"/>
</dbReference>
<evidence type="ECO:0000256" key="2">
    <source>
        <dbReference type="SAM" id="SignalP"/>
    </source>
</evidence>
<dbReference type="Pfam" id="PF00754">
    <property type="entry name" value="F5_F8_type_C"/>
    <property type="match status" value="2"/>
</dbReference>
<protein>
    <submittedName>
        <fullName evidence="4">F5/8 type C domain protein</fullName>
    </submittedName>
</protein>
<keyword evidence="5" id="KW-1185">Reference proteome</keyword>
<dbReference type="Pfam" id="PF07554">
    <property type="entry name" value="FIVAR"/>
    <property type="match status" value="3"/>
</dbReference>
<dbReference type="PROSITE" id="PS50022">
    <property type="entry name" value="FA58C_3"/>
    <property type="match status" value="2"/>
</dbReference>
<dbReference type="PANTHER" id="PTHR31084">
    <property type="entry name" value="ALPHA-L-FUCOSIDASE 2"/>
    <property type="match status" value="1"/>
</dbReference>
<dbReference type="Gene3D" id="1.20.1270.70">
    <property type="entry name" value="Designed single chain three-helix bundle"/>
    <property type="match status" value="1"/>
</dbReference>
<keyword evidence="1" id="KW-0378">Hydrolase</keyword>
<feature type="signal peptide" evidence="2">
    <location>
        <begin position="1"/>
        <end position="34"/>
    </location>
</feature>
<dbReference type="Pfam" id="PF21307">
    <property type="entry name" value="Glyco_hydro_95_C"/>
    <property type="match status" value="1"/>
</dbReference>
<dbReference type="InterPro" id="IPR000421">
    <property type="entry name" value="FA58C"/>
</dbReference>
<dbReference type="EMBL" id="ACEC01000012">
    <property type="protein sequence ID" value="EEG32066.1"/>
    <property type="molecule type" value="Genomic_DNA"/>
</dbReference>
<reference evidence="4 5" key="2">
    <citation type="submission" date="2009-02" db="EMBL/GenBank/DDBJ databases">
        <title>Draft genome sequence of Clostridium methylpentosum (DSM 5476).</title>
        <authorList>
            <person name="Sudarsanam P."/>
            <person name="Ley R."/>
            <person name="Guruge J."/>
            <person name="Turnbaugh P.J."/>
            <person name="Mahowald M."/>
            <person name="Liep D."/>
            <person name="Gordon J."/>
        </authorList>
    </citation>
    <scope>NUCLEOTIDE SEQUENCE [LARGE SCALE GENOMIC DNA]</scope>
    <source>
        <strain evidence="4 5">DSM 5476</strain>
    </source>
</reference>
<evidence type="ECO:0000313" key="5">
    <source>
        <dbReference type="Proteomes" id="UP000003340"/>
    </source>
</evidence>
<dbReference type="GO" id="GO:0004560">
    <property type="term" value="F:alpha-L-fucosidase activity"/>
    <property type="evidence" value="ECO:0007669"/>
    <property type="project" value="TreeGrafter"/>
</dbReference>
<feature type="domain" description="F5/8 type C" evidence="3">
    <location>
        <begin position="841"/>
        <end position="988"/>
    </location>
</feature>
<dbReference type="Gene3D" id="1.20.1270.90">
    <property type="entry name" value="AF1782-like"/>
    <property type="match status" value="2"/>
</dbReference>
<dbReference type="InterPro" id="IPR012341">
    <property type="entry name" value="6hp_glycosidase-like_sf"/>
</dbReference>
<gene>
    <name evidence="4" type="ORF">CLOSTMETH_00292</name>
</gene>
<dbReference type="HOGENOM" id="CLU_275539_0_0_9"/>
<keyword evidence="2" id="KW-0732">Signal</keyword>
<dbReference type="InterPro" id="IPR027414">
    <property type="entry name" value="GH95_N_dom"/>
</dbReference>
<dbReference type="eggNOG" id="COG1196">
    <property type="taxonomic scope" value="Bacteria"/>
</dbReference>
<dbReference type="eggNOG" id="COG1554">
    <property type="taxonomic scope" value="Bacteria"/>
</dbReference>
<dbReference type="Gene3D" id="1.50.10.10">
    <property type="match status" value="1"/>
</dbReference>
<keyword evidence="1" id="KW-0326">Glycosidase</keyword>
<dbReference type="PANTHER" id="PTHR31084:SF0">
    <property type="entry name" value="ALPHA-L-FUCOSIDASE 2"/>
    <property type="match status" value="1"/>
</dbReference>
<evidence type="ECO:0000256" key="1">
    <source>
        <dbReference type="ARBA" id="ARBA00023295"/>
    </source>
</evidence>
<dbReference type="SUPFAM" id="SSF49785">
    <property type="entry name" value="Galactose-binding domain-like"/>
    <property type="match status" value="2"/>
</dbReference>
<feature type="domain" description="F5/8 type C" evidence="3">
    <location>
        <begin position="1015"/>
        <end position="1117"/>
    </location>
</feature>